<dbReference type="Proteomes" id="UP000283644">
    <property type="component" value="Unassembled WGS sequence"/>
</dbReference>
<dbReference type="AlphaFoldDB" id="A0A417Y7N3"/>
<evidence type="ECO:0000256" key="1">
    <source>
        <dbReference type="SAM" id="MobiDB-lite"/>
    </source>
</evidence>
<sequence length="138" mass="15391">MIRTGIYWQREVYDLARSAYVADLDATPAGPAFFVDWLRCALDEHAARTPEARADRAANLPEVTAGCGFNQMYPLPAGLLEQVKEAITEDRKQLGRASSRSAFAREAVLVAVEAARRRRGGTLPPPNQLPNRRPRRYP</sequence>
<gene>
    <name evidence="2" type="ORF">D0Z08_04940</name>
</gene>
<reference evidence="2 3" key="1">
    <citation type="submission" date="2018-09" db="EMBL/GenBank/DDBJ databases">
        <title>Genome sequencing of Nocardioides immobilis CCTCC AB 2017083 for comparison to Nocardioides silvaticus.</title>
        <authorList>
            <person name="Li C."/>
            <person name="Wang G."/>
        </authorList>
    </citation>
    <scope>NUCLEOTIDE SEQUENCE [LARGE SCALE GENOMIC DNA]</scope>
    <source>
        <strain evidence="2 3">CCTCC AB 2017083</strain>
    </source>
</reference>
<dbReference type="EMBL" id="QXGH01000010">
    <property type="protein sequence ID" value="RHW28464.1"/>
    <property type="molecule type" value="Genomic_DNA"/>
</dbReference>
<protein>
    <submittedName>
        <fullName evidence="2">Uncharacterized protein</fullName>
    </submittedName>
</protein>
<evidence type="ECO:0000313" key="2">
    <source>
        <dbReference type="EMBL" id="RHW28464.1"/>
    </source>
</evidence>
<accession>A0A417Y7N3</accession>
<dbReference type="OrthoDB" id="5148266at2"/>
<name>A0A417Y7N3_9ACTN</name>
<feature type="region of interest" description="Disordered" evidence="1">
    <location>
        <begin position="115"/>
        <end position="138"/>
    </location>
</feature>
<evidence type="ECO:0000313" key="3">
    <source>
        <dbReference type="Proteomes" id="UP000283644"/>
    </source>
</evidence>
<organism evidence="2 3">
    <name type="scientific">Nocardioides immobilis</name>
    <dbReference type="NCBI Taxonomy" id="2049295"/>
    <lineage>
        <taxon>Bacteria</taxon>
        <taxon>Bacillati</taxon>
        <taxon>Actinomycetota</taxon>
        <taxon>Actinomycetes</taxon>
        <taxon>Propionibacteriales</taxon>
        <taxon>Nocardioidaceae</taxon>
        <taxon>Nocardioides</taxon>
    </lineage>
</organism>
<comment type="caution">
    <text evidence="2">The sequence shown here is derived from an EMBL/GenBank/DDBJ whole genome shotgun (WGS) entry which is preliminary data.</text>
</comment>
<proteinExistence type="predicted"/>
<keyword evidence="3" id="KW-1185">Reference proteome</keyword>